<keyword evidence="2" id="KW-0966">Cell projection</keyword>
<evidence type="ECO:0000313" key="1">
    <source>
        <dbReference type="EMBL" id="GGM70378.1"/>
    </source>
</evidence>
<name>A0A830G177_9EURY</name>
<keyword evidence="2" id="KW-0969">Cilium</keyword>
<proteinExistence type="predicted"/>
<evidence type="ECO:0000313" key="3">
    <source>
        <dbReference type="Proteomes" id="UP000614609"/>
    </source>
</evidence>
<dbReference type="EMBL" id="BMOO01000004">
    <property type="protein sequence ID" value="GGM70378.1"/>
    <property type="molecule type" value="Genomic_DNA"/>
</dbReference>
<dbReference type="PANTHER" id="PTHR42200:SF2">
    <property type="entry name" value="ARCHAEAL FLAGELLA-RELATED PROTEIN F"/>
    <property type="match status" value="1"/>
</dbReference>
<dbReference type="EMBL" id="JAGGKO010000003">
    <property type="protein sequence ID" value="MBP1954917.1"/>
    <property type="molecule type" value="Genomic_DNA"/>
</dbReference>
<reference evidence="2" key="3">
    <citation type="submission" date="2021-03" db="EMBL/GenBank/DDBJ databases">
        <title>Genomic Encyclopedia of Type Strains, Phase IV (KMG-IV): sequencing the most valuable type-strain genomes for metagenomic binning, comparative biology and taxonomic classification.</title>
        <authorList>
            <person name="Goeker M."/>
        </authorList>
    </citation>
    <scope>NUCLEOTIDE SEQUENCE</scope>
    <source>
        <strain evidence="2">DSM 22443</strain>
    </source>
</reference>
<dbReference type="Proteomes" id="UP000765891">
    <property type="component" value="Unassembled WGS sequence"/>
</dbReference>
<dbReference type="Proteomes" id="UP000614609">
    <property type="component" value="Unassembled WGS sequence"/>
</dbReference>
<gene>
    <name evidence="1" type="ORF">GCM10009017_20740</name>
    <name evidence="2" type="ORF">J2752_001829</name>
</gene>
<reference evidence="1" key="1">
    <citation type="journal article" date="2014" name="Int. J. Syst. Evol. Microbiol.">
        <title>Complete genome sequence of Corynebacterium casei LMG S-19264T (=DSM 44701T), isolated from a smear-ripened cheese.</title>
        <authorList>
            <consortium name="US DOE Joint Genome Institute (JGI-PGF)"/>
            <person name="Walter F."/>
            <person name="Albersmeier A."/>
            <person name="Kalinowski J."/>
            <person name="Ruckert C."/>
        </authorList>
    </citation>
    <scope>NUCLEOTIDE SEQUENCE</scope>
    <source>
        <strain evidence="1">JCM 16108</strain>
    </source>
</reference>
<organism evidence="1 3">
    <name type="scientific">Halarchaeum rubridurum</name>
    <dbReference type="NCBI Taxonomy" id="489911"/>
    <lineage>
        <taxon>Archaea</taxon>
        <taxon>Methanobacteriati</taxon>
        <taxon>Methanobacteriota</taxon>
        <taxon>Stenosarchaea group</taxon>
        <taxon>Halobacteria</taxon>
        <taxon>Halobacteriales</taxon>
        <taxon>Halobacteriaceae</taxon>
    </lineage>
</organism>
<protein>
    <submittedName>
        <fullName evidence="2">Flagellar protein FlaF</fullName>
    </submittedName>
</protein>
<evidence type="ECO:0000313" key="2">
    <source>
        <dbReference type="EMBL" id="MBP1954917.1"/>
    </source>
</evidence>
<dbReference type="PANTHER" id="PTHR42200">
    <property type="entry name" value="ARCHAEAL FLAGELLA-RELATED PROTEIN F-RELATED"/>
    <property type="match status" value="1"/>
</dbReference>
<dbReference type="InterPro" id="IPR002774">
    <property type="entry name" value="Flagellin_arc-type"/>
</dbReference>
<keyword evidence="3" id="KW-1185">Reference proteome</keyword>
<reference evidence="1" key="2">
    <citation type="submission" date="2020-09" db="EMBL/GenBank/DDBJ databases">
        <authorList>
            <person name="Sun Q."/>
            <person name="Ohkuma M."/>
        </authorList>
    </citation>
    <scope>NUCLEOTIDE SEQUENCE</scope>
    <source>
        <strain evidence="1">JCM 16108</strain>
    </source>
</reference>
<dbReference type="GO" id="GO:0005198">
    <property type="term" value="F:structural molecule activity"/>
    <property type="evidence" value="ECO:0007669"/>
    <property type="project" value="InterPro"/>
</dbReference>
<sequence length="147" mass="15328">MGFSTSGAVAVLLIAALISAGVIVPAVQSSADEVERAFNDRTNHAVAIENTDVELRNATYDAEADTFTLTAENVGTTTLTVADVDLLLDGDYVSERRTAVESRSSRTAWAPGETLTVTVERSAQPTRALVATKGGISRATGNVTVVS</sequence>
<dbReference type="GO" id="GO:0097588">
    <property type="term" value="P:archaeal or bacterial-type flagellum-dependent cell motility"/>
    <property type="evidence" value="ECO:0007669"/>
    <property type="project" value="InterPro"/>
</dbReference>
<dbReference type="OrthoDB" id="62189at2157"/>
<comment type="caution">
    <text evidence="1">The sequence shown here is derived from an EMBL/GenBank/DDBJ whole genome shotgun (WGS) entry which is preliminary data.</text>
</comment>
<dbReference type="AlphaFoldDB" id="A0A830G177"/>
<keyword evidence="2" id="KW-0282">Flagellum</keyword>
<dbReference type="RefSeq" id="WP_188872526.1">
    <property type="nucleotide sequence ID" value="NZ_BMOO01000004.1"/>
</dbReference>
<accession>A0A830G177</accession>